<feature type="coiled-coil region" evidence="1">
    <location>
        <begin position="431"/>
        <end position="472"/>
    </location>
</feature>
<dbReference type="HOGENOM" id="CLU_369599_0_0_1"/>
<dbReference type="VEuPathDB" id="FungiDB:MPH_07801"/>
<evidence type="ECO:0000313" key="4">
    <source>
        <dbReference type="EMBL" id="EKG15017.1"/>
    </source>
</evidence>
<keyword evidence="3" id="KW-0812">Transmembrane</keyword>
<dbReference type="EMBL" id="AHHD01000333">
    <property type="protein sequence ID" value="EKG15017.1"/>
    <property type="molecule type" value="Genomic_DNA"/>
</dbReference>
<accession>K2RQJ3</accession>
<feature type="compositionally biased region" description="Basic and acidic residues" evidence="2">
    <location>
        <begin position="212"/>
        <end position="222"/>
    </location>
</feature>
<dbReference type="InParanoid" id="K2RQJ3"/>
<feature type="coiled-coil region" evidence="1">
    <location>
        <begin position="150"/>
        <end position="177"/>
    </location>
</feature>
<comment type="caution">
    <text evidence="4">The sequence shown here is derived from an EMBL/GenBank/DDBJ whole genome shotgun (WGS) entry which is preliminary data.</text>
</comment>
<feature type="coiled-coil region" evidence="1">
    <location>
        <begin position="502"/>
        <end position="572"/>
    </location>
</feature>
<dbReference type="Proteomes" id="UP000007129">
    <property type="component" value="Unassembled WGS sequence"/>
</dbReference>
<name>K2RQJ3_MACPH</name>
<evidence type="ECO:0000313" key="5">
    <source>
        <dbReference type="Proteomes" id="UP000007129"/>
    </source>
</evidence>
<evidence type="ECO:0000256" key="1">
    <source>
        <dbReference type="SAM" id="Coils"/>
    </source>
</evidence>
<proteinExistence type="predicted"/>
<dbReference type="AlphaFoldDB" id="K2RQJ3"/>
<feature type="transmembrane region" description="Helical" evidence="3">
    <location>
        <begin position="677"/>
        <end position="697"/>
    </location>
</feature>
<keyword evidence="3" id="KW-1133">Transmembrane helix</keyword>
<keyword evidence="3" id="KW-0472">Membrane</keyword>
<reference evidence="4 5" key="1">
    <citation type="journal article" date="2012" name="BMC Genomics">
        <title>Tools to kill: Genome of one of the most destructive plant pathogenic fungi Macrophomina phaseolina.</title>
        <authorList>
            <person name="Islam M.S."/>
            <person name="Haque M.S."/>
            <person name="Islam M.M."/>
            <person name="Emdad E.M."/>
            <person name="Halim A."/>
            <person name="Hossen Q.M.M."/>
            <person name="Hossain M.Z."/>
            <person name="Ahmed B."/>
            <person name="Rahim S."/>
            <person name="Rahman M.S."/>
            <person name="Alam M.M."/>
            <person name="Hou S."/>
            <person name="Wan X."/>
            <person name="Saito J.A."/>
            <person name="Alam M."/>
        </authorList>
    </citation>
    <scope>NUCLEOTIDE SEQUENCE [LARGE SCALE GENOMIC DNA]</scope>
    <source>
        <strain evidence="4 5">MS6</strain>
    </source>
</reference>
<sequence length="786" mass="88196">MSSTYDIAVEEQRELEIVGLKEEVQNLNRWLTHSTKKSEIAESALKKSQAGYIRSEIELKEALASNIKLVSEKKTLEEQLRAERDQSQLLLDERNKETNEAKKLLSSAEKTISDIQGPEGSHGKLVSRLLACQHALDISDQASKAKDVAIEGLNARLSIFTKEFEKLNRELMTVRNNMAQAPTPAAAPSAPESVQGNLAAELADVASEGEDESHPESPDTNEHPPISTPIAPLPLSLANDSTDDSTTATSPSNAADSATEQQPVTDGGHGVAGDIQQRLEKARNEGRDEVRREYESLFRMCEPPDGEPDLRNGRWEPMFDGNRKVMHEAAGGIPSHLSWMYDLPAGTELAPEVKKEWATKHYPLAGPYDAKQAVQMFPEERAKRLAAVDRIKYLETHGMNDLKEQLDKQIVQTNMISNELKLASEQNAQDYEALEAEAKEKSSRIQELRKQLAAATKEVKKVQAQLLQKTEKNLKLDSEVKRSTDEDKKRSEATDAELVIKLDRMTKQCEDVTTRLKVVTEEKMKLQRKYADRSDTRLRDLVEQSGAWADQEDEVDATTQNAKKQIQAAEEKTTAKALDIDENKISKSRESNKLKKSRLKEITVKGGMIKKLQEQHMTTTLPEELPTVEGPTVSTAPSPDDPLQRLSTDRAAAAQEKQRAVPVSSERGTASCQRMHFWPWPFIVFLITLVTLFWYAGYSEAERRLWKEANDGARLATINQIQYGGRYSWEVLRFGNVPQTMYISPANNANIHDTTWVHPWIRFGSDTLWRILYGVGVVVRTSLGYC</sequence>
<dbReference type="OrthoDB" id="10624761at2759"/>
<feature type="region of interest" description="Disordered" evidence="2">
    <location>
        <begin position="205"/>
        <end position="272"/>
    </location>
</feature>
<keyword evidence="1" id="KW-0175">Coiled coil</keyword>
<evidence type="ECO:0000256" key="3">
    <source>
        <dbReference type="SAM" id="Phobius"/>
    </source>
</evidence>
<feature type="compositionally biased region" description="Low complexity" evidence="2">
    <location>
        <begin position="238"/>
        <end position="259"/>
    </location>
</feature>
<organism evidence="4 5">
    <name type="scientific">Macrophomina phaseolina (strain MS6)</name>
    <name type="common">Charcoal rot fungus</name>
    <dbReference type="NCBI Taxonomy" id="1126212"/>
    <lineage>
        <taxon>Eukaryota</taxon>
        <taxon>Fungi</taxon>
        <taxon>Dikarya</taxon>
        <taxon>Ascomycota</taxon>
        <taxon>Pezizomycotina</taxon>
        <taxon>Dothideomycetes</taxon>
        <taxon>Dothideomycetes incertae sedis</taxon>
        <taxon>Botryosphaeriales</taxon>
        <taxon>Botryosphaeriaceae</taxon>
        <taxon>Macrophomina</taxon>
    </lineage>
</organism>
<dbReference type="STRING" id="1126212.K2RQJ3"/>
<evidence type="ECO:0000256" key="2">
    <source>
        <dbReference type="SAM" id="MobiDB-lite"/>
    </source>
</evidence>
<gene>
    <name evidence="4" type="ORF">MPH_07801</name>
</gene>
<feature type="coiled-coil region" evidence="1">
    <location>
        <begin position="59"/>
        <end position="111"/>
    </location>
</feature>
<protein>
    <submittedName>
        <fullName evidence="4">Uncharacterized protein</fullName>
    </submittedName>
</protein>